<gene>
    <name evidence="2" type="ORF">LCGC14_1876560</name>
</gene>
<dbReference type="Gene3D" id="2.60.40.10">
    <property type="entry name" value="Immunoglobulins"/>
    <property type="match status" value="1"/>
</dbReference>
<feature type="transmembrane region" description="Helical" evidence="1">
    <location>
        <begin position="314"/>
        <end position="332"/>
    </location>
</feature>
<evidence type="ECO:0000313" key="2">
    <source>
        <dbReference type="EMBL" id="KKL93252.1"/>
    </source>
</evidence>
<sequence length="566" mass="65238">MNNKTKKLTVAFICVFLILGIFAQTDNLASSLAAAKENGDSPALSNYNEDYDLGGGNTMNILSDDVSDNTVTTLNTGTDSLPIDSTFTEGASGSSKAVINNSAEISTTTGNKTILKDKDTGFNATIDNGFNLHMIDNIQAYDYMHDGISDVSASAQLSDVDDERLNYFDIYDGGSHPWWVFYDWDDILDVETLNVNNTIQILQHSDWIVIDFLTEAGNYVSYNISLIDGSVYTAIDFGPWTPTTSNIYSDIEIILPSILGVSFVYINETIIITDYFFWEIIITVWDWQVNIFSYLFTFSITWIYLLTISIYWGYWFYLFYLYVTYELLYIFIYPDYDWKIEYYYTYIVIVWIYLQITIWYSYYYIHWVVIFWWNWWIIKIQWWFITIDFVWIFIDFNIWIEYYYLYWHWIYIFYVPTPVLPNLLQIDMIKTLFTNTTFDITILVKDIWNNPISGATVSGTWNSLLIGTVTDNGDGTYDFTLAAILVSPGQPGKWLNLTTSKMGYADATHDTEIAVDPDAVNNKDIPGTDESPFIPGPSILLIGVVSSFAIVGVVKYLKKKQKIIKH</sequence>
<reference evidence="2" key="1">
    <citation type="journal article" date="2015" name="Nature">
        <title>Complex archaea that bridge the gap between prokaryotes and eukaryotes.</title>
        <authorList>
            <person name="Spang A."/>
            <person name="Saw J.H."/>
            <person name="Jorgensen S.L."/>
            <person name="Zaremba-Niedzwiedzka K."/>
            <person name="Martijn J."/>
            <person name="Lind A.E."/>
            <person name="van Eijk R."/>
            <person name="Schleper C."/>
            <person name="Guy L."/>
            <person name="Ettema T.J."/>
        </authorList>
    </citation>
    <scope>NUCLEOTIDE SEQUENCE</scope>
</reference>
<feature type="transmembrane region" description="Helical" evidence="1">
    <location>
        <begin position="371"/>
        <end position="394"/>
    </location>
</feature>
<comment type="caution">
    <text evidence="2">The sequence shown here is derived from an EMBL/GenBank/DDBJ whole genome shotgun (WGS) entry which is preliminary data.</text>
</comment>
<keyword evidence="1" id="KW-1133">Transmembrane helix</keyword>
<feature type="transmembrane region" description="Helical" evidence="1">
    <location>
        <begin position="344"/>
        <end position="365"/>
    </location>
</feature>
<feature type="transmembrane region" description="Helical" evidence="1">
    <location>
        <begin position="289"/>
        <end position="308"/>
    </location>
</feature>
<keyword evidence="1" id="KW-0812">Transmembrane</keyword>
<feature type="transmembrane region" description="Helical" evidence="1">
    <location>
        <begin position="539"/>
        <end position="557"/>
    </location>
</feature>
<protein>
    <submittedName>
        <fullName evidence="2">Uncharacterized protein</fullName>
    </submittedName>
</protein>
<dbReference type="SUPFAM" id="SSF49373">
    <property type="entry name" value="Invasin/intimin cell-adhesion fragments"/>
    <property type="match status" value="1"/>
</dbReference>
<proteinExistence type="predicted"/>
<evidence type="ECO:0000256" key="1">
    <source>
        <dbReference type="SAM" id="Phobius"/>
    </source>
</evidence>
<dbReference type="InterPro" id="IPR008964">
    <property type="entry name" value="Invasin/intimin_cell_adhesion"/>
</dbReference>
<accession>A0A0F9J270</accession>
<dbReference type="InterPro" id="IPR013783">
    <property type="entry name" value="Ig-like_fold"/>
</dbReference>
<name>A0A0F9J270_9ZZZZ</name>
<keyword evidence="1" id="KW-0472">Membrane</keyword>
<dbReference type="AlphaFoldDB" id="A0A0F9J270"/>
<organism evidence="2">
    <name type="scientific">marine sediment metagenome</name>
    <dbReference type="NCBI Taxonomy" id="412755"/>
    <lineage>
        <taxon>unclassified sequences</taxon>
        <taxon>metagenomes</taxon>
        <taxon>ecological metagenomes</taxon>
    </lineage>
</organism>
<dbReference type="EMBL" id="LAZR01019241">
    <property type="protein sequence ID" value="KKL93252.1"/>
    <property type="molecule type" value="Genomic_DNA"/>
</dbReference>
<feature type="transmembrane region" description="Helical" evidence="1">
    <location>
        <begin position="406"/>
        <end position="424"/>
    </location>
</feature>